<dbReference type="PANTHER" id="PTHR11008">
    <property type="entry name" value="PROTEIN TAKEOUT-LIKE PROTEIN"/>
    <property type="match status" value="1"/>
</dbReference>
<reference evidence="2" key="3">
    <citation type="submission" date="2025-05" db="UniProtKB">
        <authorList>
            <consortium name="EnsemblMetazoa"/>
        </authorList>
    </citation>
    <scope>IDENTIFICATION</scope>
</reference>
<reference evidence="3" key="1">
    <citation type="journal article" date="2021" name="Elife">
        <title>Highly contiguous assemblies of 101 drosophilid genomes.</title>
        <authorList>
            <person name="Kim B.Y."/>
            <person name="Wang J.R."/>
            <person name="Miller D.E."/>
            <person name="Barmina O."/>
            <person name="Delaney E."/>
            <person name="Thompson A."/>
            <person name="Comeault A.A."/>
            <person name="Peede D."/>
            <person name="D'Agostino E.R."/>
            <person name="Pelaez J."/>
            <person name="Aguilar J.M."/>
            <person name="Haji D."/>
            <person name="Matsunaga T."/>
            <person name="Armstrong E.E."/>
            <person name="Zych M."/>
            <person name="Ogawa Y."/>
            <person name="Stamenkovic-Radak M."/>
            <person name="Jelic M."/>
            <person name="Veselinovic M.S."/>
            <person name="Tanaskovic M."/>
            <person name="Eric P."/>
            <person name="Gao J.J."/>
            <person name="Katoh T.K."/>
            <person name="Toda M.J."/>
            <person name="Watabe H."/>
            <person name="Watada M."/>
            <person name="Davis J.S."/>
            <person name="Moyle L.C."/>
            <person name="Manoli G."/>
            <person name="Bertolini E."/>
            <person name="Kostal V."/>
            <person name="Hawley R.S."/>
            <person name="Takahashi A."/>
            <person name="Jones C.D."/>
            <person name="Price D.K."/>
            <person name="Whiteman N."/>
            <person name="Kopp A."/>
            <person name="Matute D.R."/>
            <person name="Petrov D.A."/>
        </authorList>
    </citation>
    <scope>NUCLEOTIDE SEQUENCE [LARGE SCALE GENOMIC DNA]</scope>
</reference>
<feature type="chain" id="PRO_5028380541" evidence="1">
    <location>
        <begin position="19"/>
        <end position="251"/>
    </location>
</feature>
<dbReference type="OMA" id="PYDPFVI"/>
<name>A0A6P4EG28_DRORH</name>
<dbReference type="InterPro" id="IPR010562">
    <property type="entry name" value="Haemolymph_juvenile_hormone-bd"/>
</dbReference>
<dbReference type="Pfam" id="PF06585">
    <property type="entry name" value="JHBP"/>
    <property type="match status" value="1"/>
</dbReference>
<dbReference type="AlphaFoldDB" id="A0A6P4EG28"/>
<evidence type="ECO:0000256" key="1">
    <source>
        <dbReference type="SAM" id="SignalP"/>
    </source>
</evidence>
<feature type="signal peptide" evidence="1">
    <location>
        <begin position="1"/>
        <end position="18"/>
    </location>
</feature>
<dbReference type="EnsemblMetazoa" id="XM_017116807.2">
    <property type="protein sequence ID" value="XP_016972296.1"/>
    <property type="gene ID" value="LOC108039720"/>
</dbReference>
<organism evidence="4">
    <name type="scientific">Drosophila rhopaloa</name>
    <name type="common">Fruit fly</name>
    <dbReference type="NCBI Taxonomy" id="1041015"/>
    <lineage>
        <taxon>Eukaryota</taxon>
        <taxon>Metazoa</taxon>
        <taxon>Ecdysozoa</taxon>
        <taxon>Arthropoda</taxon>
        <taxon>Hexapoda</taxon>
        <taxon>Insecta</taxon>
        <taxon>Pterygota</taxon>
        <taxon>Neoptera</taxon>
        <taxon>Endopterygota</taxon>
        <taxon>Diptera</taxon>
        <taxon>Brachycera</taxon>
        <taxon>Muscomorpha</taxon>
        <taxon>Ephydroidea</taxon>
        <taxon>Drosophilidae</taxon>
        <taxon>Drosophila</taxon>
        <taxon>Sophophora</taxon>
    </lineage>
</organism>
<dbReference type="CTD" id="34729"/>
<keyword evidence="1" id="KW-0732">Signal</keyword>
<evidence type="ECO:0000313" key="4">
    <source>
        <dbReference type="RefSeq" id="XP_016972296.1"/>
    </source>
</evidence>
<dbReference type="Proteomes" id="UP001652680">
    <property type="component" value="Unassembled WGS sequence"/>
</dbReference>
<protein>
    <submittedName>
        <fullName evidence="4">Uncharacterized protein LOC108039720</fullName>
    </submittedName>
</protein>
<dbReference type="InterPro" id="IPR038606">
    <property type="entry name" value="To_sf"/>
</dbReference>
<reference evidence="4" key="2">
    <citation type="submission" date="2025-04" db="UniProtKB">
        <authorList>
            <consortium name="RefSeq"/>
        </authorList>
    </citation>
    <scope>IDENTIFICATION</scope>
</reference>
<dbReference type="GeneID" id="108039720"/>
<dbReference type="PANTHER" id="PTHR11008:SF18">
    <property type="entry name" value="BCDNA.GH05536-RELATED"/>
    <property type="match status" value="1"/>
</dbReference>
<evidence type="ECO:0000313" key="2">
    <source>
        <dbReference type="EnsemblMetazoa" id="XP_016972296.1"/>
    </source>
</evidence>
<dbReference type="GO" id="GO:0005615">
    <property type="term" value="C:extracellular space"/>
    <property type="evidence" value="ECO:0007669"/>
    <property type="project" value="TreeGrafter"/>
</dbReference>
<accession>A0A6P4EG28</accession>
<dbReference type="RefSeq" id="XP_016972296.1">
    <property type="nucleotide sequence ID" value="XM_017116807.1"/>
</dbReference>
<proteinExistence type="predicted"/>
<dbReference type="SMART" id="SM00700">
    <property type="entry name" value="JHBP"/>
    <property type="match status" value="1"/>
</dbReference>
<evidence type="ECO:0000313" key="3">
    <source>
        <dbReference type="Proteomes" id="UP001652680"/>
    </source>
</evidence>
<gene>
    <name evidence="4" type="primary">LOC108039720</name>
    <name evidence="2" type="synonym">108039720</name>
</gene>
<keyword evidence="3" id="KW-1185">Reference proteome</keyword>
<dbReference type="OrthoDB" id="8196554at2759"/>
<dbReference type="Gene3D" id="3.15.10.30">
    <property type="entry name" value="Haemolymph juvenile hormone binding protein"/>
    <property type="match status" value="1"/>
</dbReference>
<sequence length="251" mass="28764">MHYIVGFCLCLLALGVNSAPVDSKFFADLPKCSTDEDQLGECVKEIFNTLTPRLKNGNPELKIEPYEPLILNRTSFQYSSGTVNGRITMRNARIHGFSSNRAKEVSVKVNGDKVKLRFVTQMPMLNIVGSYKADLVVNQLQLKPKGDFNVTLFDVEATTLTDGEIYEKDGHRYFRLKNIDSKPKIRDLKIKANGIFADPELDKIALDVANQYWRDIYGIMLPETRQYWQPLMLRMFNEAFELVPIDQFIKE</sequence>